<reference evidence="3" key="1">
    <citation type="journal article" date="2017" name="PLoS ONE">
        <title>The Agassiz's desert tortoise genome provides a resource for the conservation of a threatened species.</title>
        <authorList>
            <person name="Tollis M."/>
            <person name="DeNardo D.F."/>
            <person name="Cornelius J.A."/>
            <person name="Dolby G.A."/>
            <person name="Edwards T."/>
            <person name="Henen B.T."/>
            <person name="Karl A.E."/>
            <person name="Murphy R.W."/>
            <person name="Kusumi K."/>
        </authorList>
    </citation>
    <scope>NUCLEOTIDE SEQUENCE [LARGE SCALE GENOMIC DNA]</scope>
</reference>
<evidence type="ECO:0000313" key="3">
    <source>
        <dbReference type="Proteomes" id="UP000291020"/>
    </source>
</evidence>
<dbReference type="AlphaFoldDB" id="A0A452J027"/>
<organism evidence="2 3">
    <name type="scientific">Gopherus agassizii</name>
    <name type="common">Agassiz's desert tortoise</name>
    <dbReference type="NCBI Taxonomy" id="38772"/>
    <lineage>
        <taxon>Eukaryota</taxon>
        <taxon>Metazoa</taxon>
        <taxon>Chordata</taxon>
        <taxon>Craniata</taxon>
        <taxon>Vertebrata</taxon>
        <taxon>Euteleostomi</taxon>
        <taxon>Archelosauria</taxon>
        <taxon>Testudinata</taxon>
        <taxon>Testudines</taxon>
        <taxon>Cryptodira</taxon>
        <taxon>Durocryptodira</taxon>
        <taxon>Testudinoidea</taxon>
        <taxon>Testudinidae</taxon>
        <taxon>Gopherus</taxon>
    </lineage>
</organism>
<sequence>MRRRRTQRGRAGGGAARTQAMAGVFDIDLDQPEDAGSDEELEALSSQKHTAFQTNHPGSFGNPAFCSRSPILM</sequence>
<feature type="region of interest" description="Disordered" evidence="1">
    <location>
        <begin position="1"/>
        <end position="23"/>
    </location>
</feature>
<reference evidence="2" key="2">
    <citation type="submission" date="2025-08" db="UniProtKB">
        <authorList>
            <consortium name="Ensembl"/>
        </authorList>
    </citation>
    <scope>IDENTIFICATION</scope>
</reference>
<accession>A0A452J027</accession>
<reference evidence="2" key="3">
    <citation type="submission" date="2025-09" db="UniProtKB">
        <authorList>
            <consortium name="Ensembl"/>
        </authorList>
    </citation>
    <scope>IDENTIFICATION</scope>
</reference>
<name>A0A452J027_9SAUR</name>
<feature type="region of interest" description="Disordered" evidence="1">
    <location>
        <begin position="52"/>
        <end position="73"/>
    </location>
</feature>
<dbReference type="Ensembl" id="ENSGAGT00000038186.1">
    <property type="protein sequence ID" value="ENSGAGP00000033711.1"/>
    <property type="gene ID" value="ENSGAGG00000023998.1"/>
</dbReference>
<dbReference type="Proteomes" id="UP000291020">
    <property type="component" value="Unassembled WGS sequence"/>
</dbReference>
<protein>
    <submittedName>
        <fullName evidence="2">Uncharacterized protein</fullName>
    </submittedName>
</protein>
<proteinExistence type="predicted"/>
<keyword evidence="3" id="KW-1185">Reference proteome</keyword>
<evidence type="ECO:0000256" key="1">
    <source>
        <dbReference type="SAM" id="MobiDB-lite"/>
    </source>
</evidence>
<evidence type="ECO:0000313" key="2">
    <source>
        <dbReference type="Ensembl" id="ENSGAGP00000033711.1"/>
    </source>
</evidence>